<dbReference type="GO" id="GO:0007165">
    <property type="term" value="P:signal transduction"/>
    <property type="evidence" value="ECO:0007669"/>
    <property type="project" value="UniProtKB-KW"/>
</dbReference>
<keyword evidence="7" id="KW-1133">Transmembrane helix</keyword>
<proteinExistence type="inferred from homology"/>
<dbReference type="Pfam" id="PF00015">
    <property type="entry name" value="MCPsignal"/>
    <property type="match status" value="1"/>
</dbReference>
<accession>A0A2U1V5Q4</accession>
<comment type="subcellular location">
    <subcellularLocation>
        <location evidence="1">Cell inner membrane</location>
        <topology evidence="1">Multi-pass membrane protein</topology>
    </subcellularLocation>
</comment>
<evidence type="ECO:0000313" key="11">
    <source>
        <dbReference type="EMBL" id="PWC29213.1"/>
    </source>
</evidence>
<dbReference type="RefSeq" id="WP_109516551.1">
    <property type="nucleotide sequence ID" value="NZ_PDOA01000004.1"/>
</dbReference>
<dbReference type="Pfam" id="PF08376">
    <property type="entry name" value="NIT"/>
    <property type="match status" value="1"/>
</dbReference>
<name>A0A2U1V5Q4_9PROT</name>
<keyword evidence="2" id="KW-0997">Cell inner membrane</keyword>
<evidence type="ECO:0000256" key="7">
    <source>
        <dbReference type="SAM" id="Phobius"/>
    </source>
</evidence>
<dbReference type="OrthoDB" id="1776073at2"/>
<sequence>MLNRLTLRPILYGAILLLAALALLQAASGAFQALQQRQTADAALEANATADLLLSAAGAWAAERGGTAMALGAEAPASAERRAALEAQRSAADGAMAQAATRLRAGGRAAEQGMARALAAATAAQAEVAALRRRADAALSQPRAARDAALPAQWWEGMRALIETSQSLRLAQHASGGTTEARLAELQSLKHFIWLATEFLGRERGIVAGLLARGAPISLAQLELLATHRGQVETAWAMIEAELESGGPRTVQAAAAVRERLFGAFGQLRRAVYAAGTGGQPYPVSGEQWWQEATGLIEQLRGLSMAAGAEAEALAREASGAALAGFILYACGLGLAAGIGLGAWLMVSRRVLRPLLAITVAMRRLAERDFGIAIPGQGRRDEIGAMAAAVQVFRHSMIEGERLAAAQRAEQEEKATRAARVERLAQGFERDAGQLVEMLAAAATQLQATAQAMRQGAAQADEGAGAAAASAAEASGNVQTVAAAAEELATSVAEIARQVERSTTVSARAAEDAQRTDATVRALSAAAQRIGDVVGLISSIAGQTNLLALNATIEAARAGEAGKGFAVVASEVKNLASQTAKATEEIAAQIGQIQQVTQEAVQAIQGIAGTIGEVNQIAGAIAAAVEEQGVATREIARNVAQAASGTQDVTRHVVDVSQRVGETGGAAQDVLAAAGELSRQSETLGLQVGTFLRGIKAA</sequence>
<protein>
    <submittedName>
        <fullName evidence="11">Chemotaxis protein</fullName>
    </submittedName>
</protein>
<evidence type="ECO:0000256" key="3">
    <source>
        <dbReference type="ARBA" id="ARBA00023224"/>
    </source>
</evidence>
<dbReference type="GO" id="GO:0005886">
    <property type="term" value="C:plasma membrane"/>
    <property type="evidence" value="ECO:0007669"/>
    <property type="project" value="UniProtKB-SubCell"/>
</dbReference>
<keyword evidence="7" id="KW-0472">Membrane</keyword>
<dbReference type="SMART" id="SM00283">
    <property type="entry name" value="MA"/>
    <property type="match status" value="1"/>
</dbReference>
<dbReference type="PROSITE" id="PS50111">
    <property type="entry name" value="CHEMOTAXIS_TRANSDUC_2"/>
    <property type="match status" value="1"/>
</dbReference>
<feature type="domain" description="Methyl-accepting transducer" evidence="8">
    <location>
        <begin position="442"/>
        <end position="678"/>
    </location>
</feature>
<dbReference type="SMART" id="SM00304">
    <property type="entry name" value="HAMP"/>
    <property type="match status" value="1"/>
</dbReference>
<dbReference type="PANTHER" id="PTHR32089:SF112">
    <property type="entry name" value="LYSOZYME-LIKE PROTEIN-RELATED"/>
    <property type="match status" value="1"/>
</dbReference>
<feature type="domain" description="HAMP" evidence="10">
    <location>
        <begin position="349"/>
        <end position="402"/>
    </location>
</feature>
<dbReference type="Gene3D" id="1.10.287.950">
    <property type="entry name" value="Methyl-accepting chemotaxis protein"/>
    <property type="match status" value="1"/>
</dbReference>
<evidence type="ECO:0000259" key="9">
    <source>
        <dbReference type="PROSITE" id="PS50192"/>
    </source>
</evidence>
<keyword evidence="3 5" id="KW-0807">Transducer</keyword>
<comment type="caution">
    <text evidence="11">The sequence shown here is derived from an EMBL/GenBank/DDBJ whole genome shotgun (WGS) entry which is preliminary data.</text>
</comment>
<dbReference type="Pfam" id="PF00672">
    <property type="entry name" value="HAMP"/>
    <property type="match status" value="1"/>
</dbReference>
<dbReference type="InterPro" id="IPR013587">
    <property type="entry name" value="Nitrate/nitrite_sensing"/>
</dbReference>
<dbReference type="PANTHER" id="PTHR32089">
    <property type="entry name" value="METHYL-ACCEPTING CHEMOTAXIS PROTEIN MCPB"/>
    <property type="match status" value="1"/>
</dbReference>
<dbReference type="InterPro" id="IPR003660">
    <property type="entry name" value="HAMP_dom"/>
</dbReference>
<keyword evidence="7" id="KW-0812">Transmembrane</keyword>
<evidence type="ECO:0000256" key="4">
    <source>
        <dbReference type="ARBA" id="ARBA00029447"/>
    </source>
</evidence>
<dbReference type="InterPro" id="IPR004089">
    <property type="entry name" value="MCPsignal_dom"/>
</dbReference>
<evidence type="ECO:0000256" key="2">
    <source>
        <dbReference type="ARBA" id="ARBA00022519"/>
    </source>
</evidence>
<dbReference type="SUPFAM" id="SSF58104">
    <property type="entry name" value="Methyl-accepting chemotaxis protein (MCP) signaling domain"/>
    <property type="match status" value="1"/>
</dbReference>
<keyword evidence="6" id="KW-0175">Coiled coil</keyword>
<evidence type="ECO:0000256" key="5">
    <source>
        <dbReference type="PROSITE-ProRule" id="PRU00284"/>
    </source>
</evidence>
<keyword evidence="2" id="KW-1003">Cell membrane</keyword>
<dbReference type="PROSITE" id="PS50192">
    <property type="entry name" value="T_SNARE"/>
    <property type="match status" value="1"/>
</dbReference>
<dbReference type="InterPro" id="IPR000727">
    <property type="entry name" value="T_SNARE_dom"/>
</dbReference>
<evidence type="ECO:0000256" key="6">
    <source>
        <dbReference type="SAM" id="Coils"/>
    </source>
</evidence>
<gene>
    <name evidence="11" type="ORF">CR165_08530</name>
</gene>
<comment type="similarity">
    <text evidence="4">Belongs to the methyl-accepting chemotaxis (MCP) protein family.</text>
</comment>
<evidence type="ECO:0000259" key="10">
    <source>
        <dbReference type="PROSITE" id="PS50885"/>
    </source>
</evidence>
<keyword evidence="12" id="KW-1185">Reference proteome</keyword>
<dbReference type="AlphaFoldDB" id="A0A2U1V5Q4"/>
<dbReference type="Gene3D" id="6.10.340.10">
    <property type="match status" value="1"/>
</dbReference>
<organism evidence="11 12">
    <name type="scientific">Teichococcus aestuarii</name>
    <dbReference type="NCBI Taxonomy" id="568898"/>
    <lineage>
        <taxon>Bacteria</taxon>
        <taxon>Pseudomonadati</taxon>
        <taxon>Pseudomonadota</taxon>
        <taxon>Alphaproteobacteria</taxon>
        <taxon>Acetobacterales</taxon>
        <taxon>Roseomonadaceae</taxon>
        <taxon>Roseomonas</taxon>
    </lineage>
</organism>
<dbReference type="EMBL" id="PDOA01000004">
    <property type="protein sequence ID" value="PWC29213.1"/>
    <property type="molecule type" value="Genomic_DNA"/>
</dbReference>
<feature type="transmembrane region" description="Helical" evidence="7">
    <location>
        <begin position="326"/>
        <end position="347"/>
    </location>
</feature>
<evidence type="ECO:0000259" key="8">
    <source>
        <dbReference type="PROSITE" id="PS50111"/>
    </source>
</evidence>
<dbReference type="CDD" id="cd06225">
    <property type="entry name" value="HAMP"/>
    <property type="match status" value="1"/>
</dbReference>
<feature type="domain" description="T-SNARE coiled-coil homology" evidence="9">
    <location>
        <begin position="594"/>
        <end position="656"/>
    </location>
</feature>
<dbReference type="Proteomes" id="UP000245048">
    <property type="component" value="Unassembled WGS sequence"/>
</dbReference>
<feature type="coiled-coil region" evidence="6">
    <location>
        <begin position="114"/>
        <end position="141"/>
    </location>
</feature>
<evidence type="ECO:0000256" key="1">
    <source>
        <dbReference type="ARBA" id="ARBA00004429"/>
    </source>
</evidence>
<dbReference type="PROSITE" id="PS50885">
    <property type="entry name" value="HAMP"/>
    <property type="match status" value="1"/>
</dbReference>
<reference evidence="12" key="1">
    <citation type="submission" date="2017-10" db="EMBL/GenBank/DDBJ databases">
        <authorList>
            <person name="Toshchakov S.V."/>
            <person name="Goeva M.A."/>
        </authorList>
    </citation>
    <scope>NUCLEOTIDE SEQUENCE [LARGE SCALE GENOMIC DNA]</scope>
    <source>
        <strain evidence="12">JR1/69-1-13</strain>
    </source>
</reference>
<evidence type="ECO:0000313" key="12">
    <source>
        <dbReference type="Proteomes" id="UP000245048"/>
    </source>
</evidence>